<accession>A0A0F6RN97</accession>
<dbReference type="HOGENOM" id="CLU_2585718_0_0_3"/>
<dbReference type="RefSeq" id="WP_149039041.1">
    <property type="nucleotide sequence ID" value="NZ_CP011304.1"/>
</dbReference>
<dbReference type="AlphaFoldDB" id="A0A0F6RN97"/>
<dbReference type="Proteomes" id="UP000034103">
    <property type="component" value="Chromosome"/>
</dbReference>
<proteinExistence type="predicted"/>
<organism evidence="2 3">
    <name type="scientific">Microcystis aeruginosa NIES-2549</name>
    <dbReference type="NCBI Taxonomy" id="1641812"/>
    <lineage>
        <taxon>Bacteria</taxon>
        <taxon>Bacillati</taxon>
        <taxon>Cyanobacteriota</taxon>
        <taxon>Cyanophyceae</taxon>
        <taxon>Oscillatoriophycideae</taxon>
        <taxon>Chroococcales</taxon>
        <taxon>Microcystaceae</taxon>
        <taxon>Microcystis</taxon>
    </lineage>
</organism>
<dbReference type="EMBL" id="CP011304">
    <property type="protein sequence ID" value="AKE66225.1"/>
    <property type="molecule type" value="Genomic_DNA"/>
</dbReference>
<keyword evidence="1" id="KW-1133">Transmembrane helix</keyword>
<keyword evidence="1" id="KW-0812">Transmembrane</keyword>
<evidence type="ECO:0000313" key="2">
    <source>
        <dbReference type="EMBL" id="AKE66225.1"/>
    </source>
</evidence>
<dbReference type="PATRIC" id="fig|1641812.3.peg.4031"/>
<protein>
    <submittedName>
        <fullName evidence="2">Uncharacterized protein</fullName>
    </submittedName>
</protein>
<name>A0A0F6RN97_MICAE</name>
<dbReference type="PROSITE" id="PS51257">
    <property type="entry name" value="PROKAR_LIPOPROTEIN"/>
    <property type="match status" value="1"/>
</dbReference>
<sequence>MDDRGIIIASAGMIIAISCALTIYIFSVLYPVSFYALMQKYGQSAIIGDSWAFRSAVAEQTGIIIQTPSQFMPLFRKRVS</sequence>
<evidence type="ECO:0000256" key="1">
    <source>
        <dbReference type="SAM" id="Phobius"/>
    </source>
</evidence>
<keyword evidence="1" id="KW-0472">Membrane</keyword>
<feature type="transmembrane region" description="Helical" evidence="1">
    <location>
        <begin position="6"/>
        <end position="30"/>
    </location>
</feature>
<evidence type="ECO:0000313" key="3">
    <source>
        <dbReference type="Proteomes" id="UP000034103"/>
    </source>
</evidence>
<reference evidence="2 3" key="1">
    <citation type="journal article" date="2015" name="Genome Announc.">
        <title>Complete Genome Sequence of Microcystis aeruginosa NIES-2549, a Bloom-Forming Cyanobacterium from Lake Kasumigaura, Japan.</title>
        <authorList>
            <person name="Yamaguchi H."/>
            <person name="Suzuki S."/>
            <person name="Tanabe Y."/>
            <person name="Osana Y."/>
            <person name="Shimura Y."/>
            <person name="Ishida K."/>
            <person name="Kawachi M."/>
        </authorList>
    </citation>
    <scope>NUCLEOTIDE SEQUENCE [LARGE SCALE GENOMIC DNA]</scope>
    <source>
        <strain evidence="2 3">NIES-2549</strain>
    </source>
</reference>
<gene>
    <name evidence="2" type="ORF">MYAER_3895</name>
</gene>